<name>A0A9D1XN43_9FIRM</name>
<evidence type="ECO:0000313" key="1">
    <source>
        <dbReference type="EMBL" id="HIX82389.1"/>
    </source>
</evidence>
<evidence type="ECO:0000313" key="2">
    <source>
        <dbReference type="Proteomes" id="UP000886724"/>
    </source>
</evidence>
<dbReference type="Proteomes" id="UP000886724">
    <property type="component" value="Unassembled WGS sequence"/>
</dbReference>
<gene>
    <name evidence="1" type="ORF">H9980_10540</name>
</gene>
<dbReference type="EMBL" id="DXET01000232">
    <property type="protein sequence ID" value="HIX82389.1"/>
    <property type="molecule type" value="Genomic_DNA"/>
</dbReference>
<sequence>MAKCKLLMQTAQTQKLIDFFDGYEDDKVKCKFIKKTGIKAEVECETELSPEEAAGHCKSVFKKTKDGAVLYFSIQPDGFFG</sequence>
<proteinExistence type="predicted"/>
<reference evidence="1" key="1">
    <citation type="journal article" date="2021" name="PeerJ">
        <title>Extensive microbial diversity within the chicken gut microbiome revealed by metagenomics and culture.</title>
        <authorList>
            <person name="Gilroy R."/>
            <person name="Ravi A."/>
            <person name="Getino M."/>
            <person name="Pursley I."/>
            <person name="Horton D.L."/>
            <person name="Alikhan N.F."/>
            <person name="Baker D."/>
            <person name="Gharbi K."/>
            <person name="Hall N."/>
            <person name="Watson M."/>
            <person name="Adriaenssens E.M."/>
            <person name="Foster-Nyarko E."/>
            <person name="Jarju S."/>
            <person name="Secka A."/>
            <person name="Antonio M."/>
            <person name="Oren A."/>
            <person name="Chaudhuri R.R."/>
            <person name="La Ragione R."/>
            <person name="Hildebrand F."/>
            <person name="Pallen M.J."/>
        </authorList>
    </citation>
    <scope>NUCLEOTIDE SEQUENCE</scope>
    <source>
        <strain evidence="1">ChiGjej1B1-14440</strain>
    </source>
</reference>
<organism evidence="1 2">
    <name type="scientific">Candidatus Erysipelatoclostridium merdavium</name>
    <dbReference type="NCBI Taxonomy" id="2838566"/>
    <lineage>
        <taxon>Bacteria</taxon>
        <taxon>Bacillati</taxon>
        <taxon>Bacillota</taxon>
        <taxon>Erysipelotrichia</taxon>
        <taxon>Erysipelotrichales</taxon>
        <taxon>Erysipelotrichales incertae sedis</taxon>
    </lineage>
</organism>
<reference evidence="1" key="2">
    <citation type="submission" date="2021-04" db="EMBL/GenBank/DDBJ databases">
        <authorList>
            <person name="Gilroy R."/>
        </authorList>
    </citation>
    <scope>NUCLEOTIDE SEQUENCE</scope>
    <source>
        <strain evidence="1">ChiGjej1B1-14440</strain>
    </source>
</reference>
<accession>A0A9D1XN43</accession>
<dbReference type="AlphaFoldDB" id="A0A9D1XN43"/>
<comment type="caution">
    <text evidence="1">The sequence shown here is derived from an EMBL/GenBank/DDBJ whole genome shotgun (WGS) entry which is preliminary data.</text>
</comment>
<protein>
    <submittedName>
        <fullName evidence="1">Uncharacterized protein</fullName>
    </submittedName>
</protein>